<proteinExistence type="predicted"/>
<dbReference type="InterPro" id="IPR011990">
    <property type="entry name" value="TPR-like_helical_dom_sf"/>
</dbReference>
<dbReference type="InterPro" id="IPR000157">
    <property type="entry name" value="TIR_dom"/>
</dbReference>
<organism evidence="2 3">
    <name type="scientific">Plantactinospora siamensis</name>
    <dbReference type="NCBI Taxonomy" id="555372"/>
    <lineage>
        <taxon>Bacteria</taxon>
        <taxon>Bacillati</taxon>
        <taxon>Actinomycetota</taxon>
        <taxon>Actinomycetes</taxon>
        <taxon>Micromonosporales</taxon>
        <taxon>Micromonosporaceae</taxon>
        <taxon>Plantactinospora</taxon>
    </lineage>
</organism>
<dbReference type="NCBIfam" id="NF040586">
    <property type="entry name" value="FxSxx_TPR"/>
    <property type="match status" value="1"/>
</dbReference>
<dbReference type="SUPFAM" id="SSF52540">
    <property type="entry name" value="P-loop containing nucleoside triphosphate hydrolases"/>
    <property type="match status" value="2"/>
</dbReference>
<dbReference type="InterPro" id="IPR035897">
    <property type="entry name" value="Toll_tir_struct_dom_sf"/>
</dbReference>
<gene>
    <name evidence="2" type="primary">fxsT</name>
    <name evidence="2" type="ORF">ACFFHU_17920</name>
</gene>
<dbReference type="SUPFAM" id="SSF52200">
    <property type="entry name" value="Toll/Interleukin receptor TIR domain"/>
    <property type="match status" value="1"/>
</dbReference>
<evidence type="ECO:0000259" key="1">
    <source>
        <dbReference type="Pfam" id="PF13676"/>
    </source>
</evidence>
<dbReference type="Pfam" id="PF13424">
    <property type="entry name" value="TPR_12"/>
    <property type="match status" value="3"/>
</dbReference>
<sequence length="1312" mass="146251">MTSSGPGKIVTFYSYKGGTGRTMAVANTAWILASNGHKVLAVDWDLESPGLHRYLHPFLRDKQLRGSPGVIDLMRGFAKATVREPDHGGDDPNWYEQYADVLQFAFSLDRSFPDGGVIDFLPAGQQDASYSESVRTFDWHSFYDRLGGGIFLEALRRSMRDNYDYVLIDSRTGLSDTAGICTVRLPDIVVDCFTMSTQSIDGAAAVAHSIRGQRVGEPVRLLPVPMRVEDAEQLKLEAGRDYARARFAPFLSHLAPAALERYWGDVEIPYKPFYAYEEILAPFGDRSLQENSLLAAFERLAGALTEGRVDRLNPVPETERRRLLAEFERPRATVTPDVLVSYAAVDRMWAEWIAAQLTGAGLRVLQREVDFSLTPDQADPAGGLANMQHIIVLLSREYVGSARAAEFWKAAAARDPLGGRRFLIPIRLDAARVPPPFLDRPPVELSDLTEEQSVAALLTAVGQPGVGAERPPEGFAGPRFPRRRPPVWSVPQRNPSFIGRRQLLEALRNRLAAADGAIAPQVLHGLAAVGKSQVAVEYAHRFQAYYDIVWWVPAEQTGMVPAELSRLAGQLKLPTGDSLAERVRLLLDALRTGEPYQRWLIIFDNADDPAELLSYLPQGSGHVLVTTRNQAWTRHGQTLEIGVFRREESVEFLRRQVTGLAAAEADRVAEKLGDLPLAIQQAGAWLAATAMPVAQYLERLDHELPRLLRTELPASYPQSAAAAWLVSLSRLRDQMPAAAKLLEVCAFFAPEPIPMSLIYGDRFVSVLLPFDRTLRDPMLQGRIIREIGRYALARVEAGPTSIQLHRLVQAVIRDNLPLHEWDANRAHVHEILAAANPRDSNNLANWPTFAALRPHLGPSRAVQSPVEDVRRLMIDMVRYLWKALDSQGSEQLAEEALAAWRESFDADDTLTLLMRFQLANALRLQARYQEAYDIDADVFERLRSQLGDDHPYTITVANGLAADHRALGRYAEAYRLDRETYARSKEAFGEDDRTWLAAHNLGVSLRLLGEFDEALRMDEEAWYSRRDNLGERHMYALFSAANYGRDLRDIGDFAQSRLQLASTVAMMREDLQEDHPETLRAAKSLAVTLRKLGEFAEAYDLTSDTLARSRRVQGENHPDTLACALNLASDQSALGRDPAAVKTAQRVHDWYRRVLGEDHSFTLAAANNLGIFLRKTGDHTRAREFTEPAHHRLADRLGEDHPYTLACQVNLANDLFGLGDIEAAAELDRRTYERIRRRLGERHPETLAAASNLGVSLHAVDERAAAIELFDQVLPVFRQELGDDHPNTRTAVAAASGVAGSRLNCDIEPPPT</sequence>
<evidence type="ECO:0000313" key="2">
    <source>
        <dbReference type="EMBL" id="MFC0566004.1"/>
    </source>
</evidence>
<dbReference type="InterPro" id="IPR027417">
    <property type="entry name" value="P-loop_NTPase"/>
</dbReference>
<dbReference type="Gene3D" id="3.40.50.10140">
    <property type="entry name" value="Toll/interleukin-1 receptor homology (TIR) domain"/>
    <property type="match status" value="1"/>
</dbReference>
<dbReference type="RefSeq" id="WP_377340362.1">
    <property type="nucleotide sequence ID" value="NZ_JBHLUE010000016.1"/>
</dbReference>
<dbReference type="EMBL" id="JBHLUE010000016">
    <property type="protein sequence ID" value="MFC0566004.1"/>
    <property type="molecule type" value="Genomic_DNA"/>
</dbReference>
<dbReference type="InterPro" id="IPR053137">
    <property type="entry name" value="NLR-like"/>
</dbReference>
<dbReference type="Gene3D" id="1.25.40.10">
    <property type="entry name" value="Tetratricopeptide repeat domain"/>
    <property type="match status" value="3"/>
</dbReference>
<dbReference type="NCBIfam" id="NF047398">
    <property type="entry name" value="AAA_KGGVGR"/>
    <property type="match status" value="1"/>
</dbReference>
<name>A0ABV6NZ47_9ACTN</name>
<dbReference type="Pfam" id="PF13374">
    <property type="entry name" value="TPR_10"/>
    <property type="match status" value="2"/>
</dbReference>
<dbReference type="Proteomes" id="UP001589894">
    <property type="component" value="Unassembled WGS sequence"/>
</dbReference>
<reference evidence="2 3" key="1">
    <citation type="submission" date="2024-09" db="EMBL/GenBank/DDBJ databases">
        <authorList>
            <person name="Sun Q."/>
            <person name="Mori K."/>
        </authorList>
    </citation>
    <scope>NUCLEOTIDE SEQUENCE [LARGE SCALE GENOMIC DNA]</scope>
    <source>
        <strain evidence="2 3">TBRC 2205</strain>
    </source>
</reference>
<protein>
    <submittedName>
        <fullName evidence="2">FxSxx-COOH system tetratricopeptide repeat protein</fullName>
    </submittedName>
</protein>
<dbReference type="PANTHER" id="PTHR46082:SF6">
    <property type="entry name" value="AAA+ ATPASE DOMAIN-CONTAINING PROTEIN-RELATED"/>
    <property type="match status" value="1"/>
</dbReference>
<dbReference type="Gene3D" id="3.40.50.300">
    <property type="entry name" value="P-loop containing nucleotide triphosphate hydrolases"/>
    <property type="match status" value="2"/>
</dbReference>
<dbReference type="PANTHER" id="PTHR46082">
    <property type="entry name" value="ATP/GTP-BINDING PROTEIN-RELATED"/>
    <property type="match status" value="1"/>
</dbReference>
<feature type="domain" description="TIR" evidence="1">
    <location>
        <begin position="338"/>
        <end position="457"/>
    </location>
</feature>
<accession>A0ABV6NZ47</accession>
<dbReference type="SUPFAM" id="SSF48452">
    <property type="entry name" value="TPR-like"/>
    <property type="match status" value="3"/>
</dbReference>
<evidence type="ECO:0000313" key="3">
    <source>
        <dbReference type="Proteomes" id="UP001589894"/>
    </source>
</evidence>
<dbReference type="Pfam" id="PF13676">
    <property type="entry name" value="TIR_2"/>
    <property type="match status" value="1"/>
</dbReference>
<comment type="caution">
    <text evidence="2">The sequence shown here is derived from an EMBL/GenBank/DDBJ whole genome shotgun (WGS) entry which is preliminary data.</text>
</comment>
<keyword evidence="3" id="KW-1185">Reference proteome</keyword>